<reference evidence="2 3" key="1">
    <citation type="submission" date="2017-09" db="EMBL/GenBank/DDBJ databases">
        <title>Depth-based differentiation of microbial function through sediment-hosted aquifers and enrichment of novel symbionts in the deep terrestrial subsurface.</title>
        <authorList>
            <person name="Probst A.J."/>
            <person name="Ladd B."/>
            <person name="Jarett J.K."/>
            <person name="Geller-Mcgrath D.E."/>
            <person name="Sieber C.M."/>
            <person name="Emerson J.B."/>
            <person name="Anantharaman K."/>
            <person name="Thomas B.C."/>
            <person name="Malmstrom R."/>
            <person name="Stieglmeier M."/>
            <person name="Klingl A."/>
            <person name="Woyke T."/>
            <person name="Ryan C.M."/>
            <person name="Banfield J.F."/>
        </authorList>
    </citation>
    <scope>NUCLEOTIDE SEQUENCE [LARGE SCALE GENOMIC DNA]</scope>
    <source>
        <strain evidence="2">CG10_big_fil_rev_8_21_14_0_10_48_11</strain>
    </source>
</reference>
<protein>
    <recommendedName>
        <fullName evidence="4">Small-conductance mechanosensitive ion channel</fullName>
    </recommendedName>
</protein>
<keyword evidence="1" id="KW-1133">Transmembrane helix</keyword>
<feature type="transmembrane region" description="Helical" evidence="1">
    <location>
        <begin position="123"/>
        <end position="144"/>
    </location>
</feature>
<organism evidence="2 3">
    <name type="scientific">Candidatus Uhrbacteria bacterium CG10_big_fil_rev_8_21_14_0_10_48_11</name>
    <dbReference type="NCBI Taxonomy" id="1975037"/>
    <lineage>
        <taxon>Bacteria</taxon>
        <taxon>Candidatus Uhriibacteriota</taxon>
    </lineage>
</organism>
<evidence type="ECO:0000313" key="3">
    <source>
        <dbReference type="Proteomes" id="UP000231152"/>
    </source>
</evidence>
<evidence type="ECO:0000256" key="1">
    <source>
        <dbReference type="SAM" id="Phobius"/>
    </source>
</evidence>
<name>A0A2M8LE50_9BACT</name>
<dbReference type="InterPro" id="IPR008910">
    <property type="entry name" value="MSC_TM_helix"/>
</dbReference>
<comment type="caution">
    <text evidence="2">The sequence shown here is derived from an EMBL/GenBank/DDBJ whole genome shotgun (WGS) entry which is preliminary data.</text>
</comment>
<evidence type="ECO:0008006" key="4">
    <source>
        <dbReference type="Google" id="ProtNLM"/>
    </source>
</evidence>
<feature type="transmembrane region" description="Helical" evidence="1">
    <location>
        <begin position="32"/>
        <end position="53"/>
    </location>
</feature>
<dbReference type="GO" id="GO:0008381">
    <property type="term" value="F:mechanosensitive monoatomic ion channel activity"/>
    <property type="evidence" value="ECO:0007669"/>
    <property type="project" value="InterPro"/>
</dbReference>
<dbReference type="GO" id="GO:0016020">
    <property type="term" value="C:membrane"/>
    <property type="evidence" value="ECO:0007669"/>
    <property type="project" value="InterPro"/>
</dbReference>
<dbReference type="Proteomes" id="UP000231152">
    <property type="component" value="Unassembled WGS sequence"/>
</dbReference>
<dbReference type="EMBL" id="PFET01000011">
    <property type="protein sequence ID" value="PJE75720.1"/>
    <property type="molecule type" value="Genomic_DNA"/>
</dbReference>
<evidence type="ECO:0000313" key="2">
    <source>
        <dbReference type="EMBL" id="PJE75720.1"/>
    </source>
</evidence>
<dbReference type="InterPro" id="IPR011014">
    <property type="entry name" value="MscS_channel_TM-2"/>
</dbReference>
<keyword evidence="1" id="KW-0472">Membrane</keyword>
<dbReference type="Pfam" id="PF05552">
    <property type="entry name" value="MS_channel_1st_1"/>
    <property type="match status" value="2"/>
</dbReference>
<proteinExistence type="predicted"/>
<accession>A0A2M8LE50</accession>
<dbReference type="PANTHER" id="PTHR30221:SF1">
    <property type="entry name" value="SMALL-CONDUCTANCE MECHANOSENSITIVE CHANNEL"/>
    <property type="match status" value="1"/>
</dbReference>
<keyword evidence="1" id="KW-0812">Transmembrane</keyword>
<feature type="transmembrane region" description="Helical" evidence="1">
    <location>
        <begin position="191"/>
        <end position="213"/>
    </location>
</feature>
<dbReference type="Gene3D" id="1.10.287.1260">
    <property type="match status" value="1"/>
</dbReference>
<sequence length="234" mass="25319">MNDYTTVVSWGETLTTAFQNLWIKSLSYLPELFGAIVLLVIGLILASLLGKLARQVISYARIDAIFERIGLSREVDRFGVQFSFSGLVGWLVKWFFILATLIAVADTLNIPQVTAFLTDVALYIPNVVAAIIILAIGVVVGRFVSEIIERTVKASHVAKTVATTLATIAKWAIVVFAFMAALVQLGVARSLIQILFTGFVAMLALAGGLAFGLGGRDQAGRVIDSLSKELSRRE</sequence>
<gene>
    <name evidence="2" type="ORF">COV04_03365</name>
</gene>
<feature type="transmembrane region" description="Helical" evidence="1">
    <location>
        <begin position="165"/>
        <end position="185"/>
    </location>
</feature>
<dbReference type="SUPFAM" id="SSF82861">
    <property type="entry name" value="Mechanosensitive channel protein MscS (YggB), transmembrane region"/>
    <property type="match status" value="1"/>
</dbReference>
<dbReference type="AlphaFoldDB" id="A0A2M8LE50"/>
<dbReference type="PANTHER" id="PTHR30221">
    <property type="entry name" value="SMALL-CONDUCTANCE MECHANOSENSITIVE CHANNEL"/>
    <property type="match status" value="1"/>
</dbReference>
<feature type="transmembrane region" description="Helical" evidence="1">
    <location>
        <begin position="78"/>
        <end position="103"/>
    </location>
</feature>
<dbReference type="InterPro" id="IPR045275">
    <property type="entry name" value="MscS_archaea/bacteria_type"/>
</dbReference>